<feature type="transmembrane region" description="Helical" evidence="1">
    <location>
        <begin position="62"/>
        <end position="82"/>
    </location>
</feature>
<gene>
    <name evidence="3" type="ORF">HLVA_11880</name>
</gene>
<dbReference type="SUPFAM" id="SSF49879">
    <property type="entry name" value="SMAD/FHA domain"/>
    <property type="match status" value="1"/>
</dbReference>
<evidence type="ECO:0000259" key="2">
    <source>
        <dbReference type="PROSITE" id="PS50006"/>
    </source>
</evidence>
<feature type="transmembrane region" description="Helical" evidence="1">
    <location>
        <begin position="37"/>
        <end position="56"/>
    </location>
</feature>
<dbReference type="AlphaFoldDB" id="A0AAU9DTU7"/>
<dbReference type="KEGG" id="haby:HLVA_11880"/>
<protein>
    <recommendedName>
        <fullName evidence="2">FHA domain-containing protein</fullName>
    </recommendedName>
</protein>
<dbReference type="RefSeq" id="WP_307903483.1">
    <property type="nucleotide sequence ID" value="NZ_AP027059.1"/>
</dbReference>
<sequence length="202" mass="23262">MIRRIKEYFILKKIEKHANENIIKSKKLKKTKKLKKIKIIDIVYMLVGLSVIYLNILYKNIMALGVTIVGYILLIVISKLILKKSNKKVKSKIKSIYLLDESGKKTKKWDLEGKISLLIGKNTSEENVDIDLSEEKYSSLVSRQHGVMNYTNSCWYFEDIGSSNGSGLKKGEEERYKIYPGELHKVETGDIIYLANTKLLLK</sequence>
<name>A0AAU9DTU7_9FUSO</name>
<keyword evidence="1" id="KW-1133">Transmembrane helix</keyword>
<dbReference type="Gene3D" id="2.60.200.20">
    <property type="match status" value="1"/>
</dbReference>
<keyword evidence="1" id="KW-0472">Membrane</keyword>
<keyword evidence="4" id="KW-1185">Reference proteome</keyword>
<dbReference type="InterPro" id="IPR000253">
    <property type="entry name" value="FHA_dom"/>
</dbReference>
<organism evidence="3 4">
    <name type="scientific">Haliovirga abyssi</name>
    <dbReference type="NCBI Taxonomy" id="2996794"/>
    <lineage>
        <taxon>Bacteria</taxon>
        <taxon>Fusobacteriati</taxon>
        <taxon>Fusobacteriota</taxon>
        <taxon>Fusobacteriia</taxon>
        <taxon>Fusobacteriales</taxon>
        <taxon>Haliovirgaceae</taxon>
        <taxon>Haliovirga</taxon>
    </lineage>
</organism>
<reference evidence="3 4" key="1">
    <citation type="submission" date="2022-11" db="EMBL/GenBank/DDBJ databases">
        <title>Haliovirga abyssi gen. nov., sp. nov., a mesophilic fermentative bacterium isolated from the Iheya North hydrothermal field and the proposal of Haliovirgaceae fam. nov.</title>
        <authorList>
            <person name="Miyazaki U."/>
            <person name="Tame A."/>
            <person name="Miyazaki J."/>
            <person name="Takai K."/>
            <person name="Sawayama S."/>
            <person name="Kitajima M."/>
            <person name="Okamoto A."/>
            <person name="Nakagawa S."/>
        </authorList>
    </citation>
    <scope>NUCLEOTIDE SEQUENCE [LARGE SCALE GENOMIC DNA]</scope>
    <source>
        <strain evidence="3 4">IC12</strain>
    </source>
</reference>
<feature type="domain" description="FHA" evidence="2">
    <location>
        <begin position="117"/>
        <end position="166"/>
    </location>
</feature>
<keyword evidence="1" id="KW-0812">Transmembrane</keyword>
<accession>A0AAU9DTU7</accession>
<dbReference type="EMBL" id="AP027059">
    <property type="protein sequence ID" value="BDU50619.1"/>
    <property type="molecule type" value="Genomic_DNA"/>
</dbReference>
<dbReference type="InterPro" id="IPR008984">
    <property type="entry name" value="SMAD_FHA_dom_sf"/>
</dbReference>
<evidence type="ECO:0000313" key="3">
    <source>
        <dbReference type="EMBL" id="BDU50619.1"/>
    </source>
</evidence>
<evidence type="ECO:0000256" key="1">
    <source>
        <dbReference type="SAM" id="Phobius"/>
    </source>
</evidence>
<proteinExistence type="predicted"/>
<dbReference type="PROSITE" id="PS50006">
    <property type="entry name" value="FHA_DOMAIN"/>
    <property type="match status" value="1"/>
</dbReference>
<dbReference type="Pfam" id="PF00498">
    <property type="entry name" value="FHA"/>
    <property type="match status" value="1"/>
</dbReference>
<dbReference type="Proteomes" id="UP001321582">
    <property type="component" value="Chromosome"/>
</dbReference>
<evidence type="ECO:0000313" key="4">
    <source>
        <dbReference type="Proteomes" id="UP001321582"/>
    </source>
</evidence>